<dbReference type="EMBL" id="CM018031">
    <property type="protein sequence ID" value="KAA8550500.1"/>
    <property type="molecule type" value="Genomic_DNA"/>
</dbReference>
<gene>
    <name evidence="1" type="ORF">F0562_002184</name>
</gene>
<accession>A0A5J5C900</accession>
<organism evidence="1 2">
    <name type="scientific">Nyssa sinensis</name>
    <dbReference type="NCBI Taxonomy" id="561372"/>
    <lineage>
        <taxon>Eukaryota</taxon>
        <taxon>Viridiplantae</taxon>
        <taxon>Streptophyta</taxon>
        <taxon>Embryophyta</taxon>
        <taxon>Tracheophyta</taxon>
        <taxon>Spermatophyta</taxon>
        <taxon>Magnoliopsida</taxon>
        <taxon>eudicotyledons</taxon>
        <taxon>Gunneridae</taxon>
        <taxon>Pentapetalae</taxon>
        <taxon>asterids</taxon>
        <taxon>Cornales</taxon>
        <taxon>Nyssaceae</taxon>
        <taxon>Nyssa</taxon>
    </lineage>
</organism>
<dbReference type="AlphaFoldDB" id="A0A5J5C900"/>
<dbReference type="OrthoDB" id="1932843at2759"/>
<evidence type="ECO:0000313" key="1">
    <source>
        <dbReference type="EMBL" id="KAA8550500.1"/>
    </source>
</evidence>
<protein>
    <submittedName>
        <fullName evidence="1">Uncharacterized protein</fullName>
    </submittedName>
</protein>
<reference evidence="1 2" key="1">
    <citation type="submission" date="2019-09" db="EMBL/GenBank/DDBJ databases">
        <title>A chromosome-level genome assembly of the Chinese tupelo Nyssa sinensis.</title>
        <authorList>
            <person name="Yang X."/>
            <person name="Kang M."/>
            <person name="Yang Y."/>
            <person name="Xiong H."/>
            <person name="Wang M."/>
            <person name="Zhang Z."/>
            <person name="Wang Z."/>
            <person name="Wu H."/>
            <person name="Ma T."/>
            <person name="Liu J."/>
            <person name="Xi Z."/>
        </authorList>
    </citation>
    <scope>NUCLEOTIDE SEQUENCE [LARGE SCALE GENOMIC DNA]</scope>
    <source>
        <strain evidence="1">J267</strain>
        <tissue evidence="1">Leaf</tissue>
    </source>
</reference>
<name>A0A5J5C900_9ASTE</name>
<proteinExistence type="predicted"/>
<sequence length="125" mass="14145">MYLSLPLQAATTHTMTVTVLTCDGSALPIACTITVPKHGCCWDLIQTLSNAYSLKHNEKLLLAEIRSHLIHQFLEDPLISLFSIKDNDHLAAYKIPKFVKNTKFHQLIHRCEEQSVCVFQPLLLC</sequence>
<keyword evidence="2" id="KW-1185">Reference proteome</keyword>
<evidence type="ECO:0000313" key="2">
    <source>
        <dbReference type="Proteomes" id="UP000325577"/>
    </source>
</evidence>
<dbReference type="Proteomes" id="UP000325577">
    <property type="component" value="Linkage Group LG0"/>
</dbReference>